<dbReference type="InterPro" id="IPR036388">
    <property type="entry name" value="WH-like_DNA-bd_sf"/>
</dbReference>
<proteinExistence type="predicted"/>
<dbReference type="PROSITE" id="PS50995">
    <property type="entry name" value="HTH_MARR_2"/>
    <property type="match status" value="1"/>
</dbReference>
<dbReference type="InterPro" id="IPR039422">
    <property type="entry name" value="MarR/SlyA-like"/>
</dbReference>
<keyword evidence="4" id="KW-1185">Reference proteome</keyword>
<dbReference type="Proteomes" id="UP001144280">
    <property type="component" value="Unassembled WGS sequence"/>
</dbReference>
<evidence type="ECO:0000259" key="2">
    <source>
        <dbReference type="PROSITE" id="PS50995"/>
    </source>
</evidence>
<organism evidence="3 4">
    <name type="scientific">Phytohabitans aurantiacus</name>
    <dbReference type="NCBI Taxonomy" id="3016789"/>
    <lineage>
        <taxon>Bacteria</taxon>
        <taxon>Bacillati</taxon>
        <taxon>Actinomycetota</taxon>
        <taxon>Actinomycetes</taxon>
        <taxon>Micromonosporales</taxon>
        <taxon>Micromonosporaceae</taxon>
    </lineage>
</organism>
<evidence type="ECO:0000256" key="1">
    <source>
        <dbReference type="SAM" id="MobiDB-lite"/>
    </source>
</evidence>
<comment type="caution">
    <text evidence="3">The sequence shown here is derived from an EMBL/GenBank/DDBJ whole genome shotgun (WGS) entry which is preliminary data.</text>
</comment>
<gene>
    <name evidence="3" type="primary">marR_3</name>
    <name evidence="3" type="ORF">Pa4123_52490</name>
</gene>
<name>A0ABQ5QZI6_9ACTN</name>
<feature type="domain" description="HTH marR-type" evidence="2">
    <location>
        <begin position="7"/>
        <end position="145"/>
    </location>
</feature>
<dbReference type="InterPro" id="IPR000835">
    <property type="entry name" value="HTH_MarR-typ"/>
</dbReference>
<dbReference type="SMART" id="SM00347">
    <property type="entry name" value="HTH_MARR"/>
    <property type="match status" value="1"/>
</dbReference>
<reference evidence="3" key="1">
    <citation type="submission" date="2022-12" db="EMBL/GenBank/DDBJ databases">
        <title>New Phytohabitans aurantiacus sp. RD004123 nov., an actinomycete isolated from soil.</title>
        <authorList>
            <person name="Triningsih D.W."/>
            <person name="Harunari E."/>
            <person name="Igarashi Y."/>
        </authorList>
    </citation>
    <scope>NUCLEOTIDE SEQUENCE</scope>
    <source>
        <strain evidence="3">RD004123</strain>
    </source>
</reference>
<accession>A0ABQ5QZI6</accession>
<sequence>MSTETGHPALVAALYEEQRLAANRAVLFHTAMATRAGINITDVSCLGVLDKEGAMTAGELARRVGVSRGGAITAVLDRLERAGFLRRRRDAADRRKVMVELVREDAYQALQGTLDAFSRSYRELIERYTEQELRLLLDFSRRANELVEGQTTALLANEPAPAAPAGSEPVPASS</sequence>
<evidence type="ECO:0000313" key="4">
    <source>
        <dbReference type="Proteomes" id="UP001144280"/>
    </source>
</evidence>
<dbReference type="EMBL" id="BSDI01000029">
    <property type="protein sequence ID" value="GLH99973.1"/>
    <property type="molecule type" value="Genomic_DNA"/>
</dbReference>
<dbReference type="InterPro" id="IPR036390">
    <property type="entry name" value="WH_DNA-bd_sf"/>
</dbReference>
<feature type="region of interest" description="Disordered" evidence="1">
    <location>
        <begin position="154"/>
        <end position="174"/>
    </location>
</feature>
<protein>
    <submittedName>
        <fullName evidence="3">MarR family transcriptional regulator</fullName>
    </submittedName>
</protein>
<dbReference type="PANTHER" id="PTHR33164">
    <property type="entry name" value="TRANSCRIPTIONAL REGULATOR, MARR FAMILY"/>
    <property type="match status" value="1"/>
</dbReference>
<evidence type="ECO:0000313" key="3">
    <source>
        <dbReference type="EMBL" id="GLH99973.1"/>
    </source>
</evidence>
<dbReference type="Pfam" id="PF01047">
    <property type="entry name" value="MarR"/>
    <property type="match status" value="1"/>
</dbReference>
<dbReference type="Gene3D" id="1.10.10.10">
    <property type="entry name" value="Winged helix-like DNA-binding domain superfamily/Winged helix DNA-binding domain"/>
    <property type="match status" value="1"/>
</dbReference>
<dbReference type="SUPFAM" id="SSF46785">
    <property type="entry name" value="Winged helix' DNA-binding domain"/>
    <property type="match status" value="1"/>
</dbReference>
<dbReference type="RefSeq" id="WP_281899991.1">
    <property type="nucleotide sequence ID" value="NZ_BSDI01000029.1"/>
</dbReference>
<dbReference type="PANTHER" id="PTHR33164:SF106">
    <property type="entry name" value="TRANSCRIPTIONAL REGULATORY PROTEIN"/>
    <property type="match status" value="1"/>
</dbReference>